<reference evidence="2 3" key="1">
    <citation type="submission" date="2014-01" db="EMBL/GenBank/DDBJ databases">
        <title>Actinotalea ferrariae CF5-4.</title>
        <authorList>
            <person name="Chen F."/>
            <person name="Li Y."/>
            <person name="Wang G."/>
        </authorList>
    </citation>
    <scope>NUCLEOTIDE SEQUENCE [LARGE SCALE GENOMIC DNA]</scope>
    <source>
        <strain evidence="2 3">CF5-4</strain>
    </source>
</reference>
<keyword evidence="3" id="KW-1185">Reference proteome</keyword>
<dbReference type="OrthoDB" id="4558903at2"/>
<proteinExistence type="predicted"/>
<gene>
    <name evidence="2" type="ORF">N866_01765</name>
</gene>
<dbReference type="AlphaFoldDB" id="A0A021VQ40"/>
<comment type="caution">
    <text evidence="2">The sequence shown here is derived from an EMBL/GenBank/DDBJ whole genome shotgun (WGS) entry which is preliminary data.</text>
</comment>
<dbReference type="Proteomes" id="UP000019753">
    <property type="component" value="Unassembled WGS sequence"/>
</dbReference>
<organism evidence="2 3">
    <name type="scientific">Actinotalea ferrariae CF5-4</name>
    <dbReference type="NCBI Taxonomy" id="948458"/>
    <lineage>
        <taxon>Bacteria</taxon>
        <taxon>Bacillati</taxon>
        <taxon>Actinomycetota</taxon>
        <taxon>Actinomycetes</taxon>
        <taxon>Micrococcales</taxon>
        <taxon>Cellulomonadaceae</taxon>
        <taxon>Actinotalea</taxon>
    </lineage>
</organism>
<feature type="region of interest" description="Disordered" evidence="1">
    <location>
        <begin position="93"/>
        <end position="112"/>
    </location>
</feature>
<name>A0A021VQ40_9CELL</name>
<protein>
    <submittedName>
        <fullName evidence="2">Uncharacterized protein</fullName>
    </submittedName>
</protein>
<evidence type="ECO:0000256" key="1">
    <source>
        <dbReference type="SAM" id="MobiDB-lite"/>
    </source>
</evidence>
<dbReference type="RefSeq" id="WP_052022923.1">
    <property type="nucleotide sequence ID" value="NZ_AXCW01000110.1"/>
</dbReference>
<sequence>MADTLPKDIVEVLEYLAGMARGYDNHLKWNEEAKLKADLMHNRRYWRGLSLAAIRAKCRQLGMRSEDVALILDLIDRAQQGRRLVAQRGYRDFRFPHDRPTPPDDDPQPFVTSLKW</sequence>
<evidence type="ECO:0000313" key="2">
    <source>
        <dbReference type="EMBL" id="EYR63266.1"/>
    </source>
</evidence>
<dbReference type="EMBL" id="AXCW01000110">
    <property type="protein sequence ID" value="EYR63266.1"/>
    <property type="molecule type" value="Genomic_DNA"/>
</dbReference>
<accession>A0A021VQ40</accession>
<feature type="compositionally biased region" description="Basic and acidic residues" evidence="1">
    <location>
        <begin position="93"/>
        <end position="102"/>
    </location>
</feature>
<evidence type="ECO:0000313" key="3">
    <source>
        <dbReference type="Proteomes" id="UP000019753"/>
    </source>
</evidence>